<feature type="compositionally biased region" description="Polar residues" evidence="1">
    <location>
        <begin position="390"/>
        <end position="400"/>
    </location>
</feature>
<feature type="region of interest" description="Disordered" evidence="1">
    <location>
        <begin position="360"/>
        <end position="420"/>
    </location>
</feature>
<feature type="region of interest" description="Disordered" evidence="1">
    <location>
        <begin position="305"/>
        <end position="329"/>
    </location>
</feature>
<protein>
    <submittedName>
        <fullName evidence="2">Uncharacterized protein</fullName>
    </submittedName>
</protein>
<reference evidence="2" key="1">
    <citation type="journal article" date="2020" name="Nat. Commun.">
        <title>Large-scale genome sequencing of mycorrhizal fungi provides insights into the early evolution of symbiotic traits.</title>
        <authorList>
            <person name="Miyauchi S."/>
            <person name="Kiss E."/>
            <person name="Kuo A."/>
            <person name="Drula E."/>
            <person name="Kohler A."/>
            <person name="Sanchez-Garcia M."/>
            <person name="Morin E."/>
            <person name="Andreopoulos B."/>
            <person name="Barry K.W."/>
            <person name="Bonito G."/>
            <person name="Buee M."/>
            <person name="Carver A."/>
            <person name="Chen C."/>
            <person name="Cichocki N."/>
            <person name="Clum A."/>
            <person name="Culley D."/>
            <person name="Crous P.W."/>
            <person name="Fauchery L."/>
            <person name="Girlanda M."/>
            <person name="Hayes R.D."/>
            <person name="Keri Z."/>
            <person name="LaButti K."/>
            <person name="Lipzen A."/>
            <person name="Lombard V."/>
            <person name="Magnuson J."/>
            <person name="Maillard F."/>
            <person name="Murat C."/>
            <person name="Nolan M."/>
            <person name="Ohm R.A."/>
            <person name="Pangilinan J."/>
            <person name="Pereira M.F."/>
            <person name="Perotto S."/>
            <person name="Peter M."/>
            <person name="Pfister S."/>
            <person name="Riley R."/>
            <person name="Sitrit Y."/>
            <person name="Stielow J.B."/>
            <person name="Szollosi G."/>
            <person name="Zifcakova L."/>
            <person name="Stursova M."/>
            <person name="Spatafora J.W."/>
            <person name="Tedersoo L."/>
            <person name="Vaario L.M."/>
            <person name="Yamada A."/>
            <person name="Yan M."/>
            <person name="Wang P."/>
            <person name="Xu J."/>
            <person name="Bruns T."/>
            <person name="Baldrian P."/>
            <person name="Vilgalys R."/>
            <person name="Dunand C."/>
            <person name="Henrissat B."/>
            <person name="Grigoriev I.V."/>
            <person name="Hibbett D."/>
            <person name="Nagy L.G."/>
            <person name="Martin F.M."/>
        </authorList>
    </citation>
    <scope>NUCLEOTIDE SEQUENCE</scope>
    <source>
        <strain evidence="2">UH-Tt-Lm1</strain>
    </source>
</reference>
<dbReference type="EMBL" id="WIUZ02000005">
    <property type="protein sequence ID" value="KAF9786841.1"/>
    <property type="molecule type" value="Genomic_DNA"/>
</dbReference>
<organism evidence="2 3">
    <name type="scientific">Thelephora terrestris</name>
    <dbReference type="NCBI Taxonomy" id="56493"/>
    <lineage>
        <taxon>Eukaryota</taxon>
        <taxon>Fungi</taxon>
        <taxon>Dikarya</taxon>
        <taxon>Basidiomycota</taxon>
        <taxon>Agaricomycotina</taxon>
        <taxon>Agaricomycetes</taxon>
        <taxon>Thelephorales</taxon>
        <taxon>Thelephoraceae</taxon>
        <taxon>Thelephora</taxon>
    </lineage>
</organism>
<dbReference type="Proteomes" id="UP000736335">
    <property type="component" value="Unassembled WGS sequence"/>
</dbReference>
<evidence type="ECO:0000313" key="2">
    <source>
        <dbReference type="EMBL" id="KAF9786841.1"/>
    </source>
</evidence>
<reference evidence="2" key="2">
    <citation type="submission" date="2020-11" db="EMBL/GenBank/DDBJ databases">
        <authorList>
            <consortium name="DOE Joint Genome Institute"/>
            <person name="Kuo A."/>
            <person name="Miyauchi S."/>
            <person name="Kiss E."/>
            <person name="Drula E."/>
            <person name="Kohler A."/>
            <person name="Sanchez-Garcia M."/>
            <person name="Andreopoulos B."/>
            <person name="Barry K.W."/>
            <person name="Bonito G."/>
            <person name="Buee M."/>
            <person name="Carver A."/>
            <person name="Chen C."/>
            <person name="Cichocki N."/>
            <person name="Clum A."/>
            <person name="Culley D."/>
            <person name="Crous P.W."/>
            <person name="Fauchery L."/>
            <person name="Girlanda M."/>
            <person name="Hayes R."/>
            <person name="Keri Z."/>
            <person name="Labutti K."/>
            <person name="Lipzen A."/>
            <person name="Lombard V."/>
            <person name="Magnuson J."/>
            <person name="Maillard F."/>
            <person name="Morin E."/>
            <person name="Murat C."/>
            <person name="Nolan M."/>
            <person name="Ohm R."/>
            <person name="Pangilinan J."/>
            <person name="Pereira M."/>
            <person name="Perotto S."/>
            <person name="Peter M."/>
            <person name="Riley R."/>
            <person name="Sitrit Y."/>
            <person name="Stielow B."/>
            <person name="Szollosi G."/>
            <person name="Zifcakova L."/>
            <person name="Stursova M."/>
            <person name="Spatafora J.W."/>
            <person name="Tedersoo L."/>
            <person name="Vaario L.-M."/>
            <person name="Yamada A."/>
            <person name="Yan M."/>
            <person name="Wang P."/>
            <person name="Xu J."/>
            <person name="Bruns T."/>
            <person name="Baldrian P."/>
            <person name="Vilgalys R."/>
            <person name="Henrissat B."/>
            <person name="Grigoriev I.V."/>
            <person name="Hibbett D."/>
            <person name="Nagy L.G."/>
            <person name="Martin F.M."/>
        </authorList>
    </citation>
    <scope>NUCLEOTIDE SEQUENCE</scope>
    <source>
        <strain evidence="2">UH-Tt-Lm1</strain>
    </source>
</reference>
<evidence type="ECO:0000313" key="3">
    <source>
        <dbReference type="Proteomes" id="UP000736335"/>
    </source>
</evidence>
<feature type="compositionally biased region" description="Polar residues" evidence="1">
    <location>
        <begin position="151"/>
        <end position="163"/>
    </location>
</feature>
<accession>A0A9P6L8J7</accession>
<dbReference type="AlphaFoldDB" id="A0A9P6L8J7"/>
<keyword evidence="3" id="KW-1185">Reference proteome</keyword>
<sequence>MDESVLTLFFEDETSVLVSDEVKVQVRGDLLAYWIDMANDGERLVAYNCLGLKRREDYRQTMENKYPWLRLCEGHWKVRQIWINYWKKDRAPKPTGSKSKGKTPIEIFSDAEIPTVSKAQEAAIEIMSDTEDPSPASKKKKVSSPIVISSDTDGSSPGPQNTKGKAVVKILPDVSSIGSKRGRNTIDASDPGSSPRSPKKHKVNAVATAGFHPAKAQPKKKPPVKMGRVDPFAKVKVTATVSEAKNSTKTPIASGSGTVHISKMAKNLFLHRKVFFLDSDALTPPPPPITDSAMASVVRSTAHAQNMPVASGSGTIRSSPPRSPTPEQTLCTTSRNVLDAVNTSIAGPFTQIRAMLEYFPSSPTHESSSPAPAGPSPPKITPIITTLTPNANGNNNQDTDSATESDTPEVSKPRKKKCGKKGHFPWRKLWFEEWQKKTGGTDYKFGRYLKHQSQGKRLFCAFFEAFP</sequence>
<proteinExistence type="predicted"/>
<feature type="region of interest" description="Disordered" evidence="1">
    <location>
        <begin position="127"/>
        <end position="203"/>
    </location>
</feature>
<feature type="compositionally biased region" description="Low complexity" evidence="1">
    <location>
        <begin position="311"/>
        <end position="320"/>
    </location>
</feature>
<gene>
    <name evidence="2" type="ORF">BJ322DRAFT_1019419</name>
</gene>
<dbReference type="OrthoDB" id="3235325at2759"/>
<evidence type="ECO:0000256" key="1">
    <source>
        <dbReference type="SAM" id="MobiDB-lite"/>
    </source>
</evidence>
<name>A0A9P6L8J7_9AGAM</name>
<comment type="caution">
    <text evidence="2">The sequence shown here is derived from an EMBL/GenBank/DDBJ whole genome shotgun (WGS) entry which is preliminary data.</text>
</comment>